<protein>
    <submittedName>
        <fullName evidence="2">Carboxymethylenebutenolidase</fullName>
    </submittedName>
</protein>
<dbReference type="SUPFAM" id="SSF53474">
    <property type="entry name" value="alpha/beta-Hydrolases"/>
    <property type="match status" value="1"/>
</dbReference>
<organism evidence="2 3">
    <name type="scientific">Cyclonatronum proteinivorum</name>
    <dbReference type="NCBI Taxonomy" id="1457365"/>
    <lineage>
        <taxon>Bacteria</taxon>
        <taxon>Pseudomonadati</taxon>
        <taxon>Balneolota</taxon>
        <taxon>Balneolia</taxon>
        <taxon>Balneolales</taxon>
        <taxon>Cyclonatronaceae</taxon>
        <taxon>Cyclonatronum</taxon>
    </lineage>
</organism>
<dbReference type="AlphaFoldDB" id="A0A345UPQ7"/>
<evidence type="ECO:0000313" key="2">
    <source>
        <dbReference type="EMBL" id="AXJ02459.1"/>
    </source>
</evidence>
<dbReference type="PANTHER" id="PTHR46623:SF6">
    <property type="entry name" value="ALPHA_BETA-HYDROLASES SUPERFAMILY PROTEIN"/>
    <property type="match status" value="1"/>
</dbReference>
<dbReference type="InterPro" id="IPR002925">
    <property type="entry name" value="Dienelactn_hydro"/>
</dbReference>
<keyword evidence="3" id="KW-1185">Reference proteome</keyword>
<gene>
    <name evidence="2" type="ORF">CYPRO_3226</name>
</gene>
<proteinExistence type="predicted"/>
<dbReference type="PANTHER" id="PTHR46623">
    <property type="entry name" value="CARBOXYMETHYLENEBUTENOLIDASE-RELATED"/>
    <property type="match status" value="1"/>
</dbReference>
<dbReference type="KEGG" id="cprv:CYPRO_3226"/>
<dbReference type="RefSeq" id="WP_114985545.1">
    <property type="nucleotide sequence ID" value="NZ_CP027806.1"/>
</dbReference>
<accession>A0A345UPQ7</accession>
<name>A0A345UPQ7_9BACT</name>
<dbReference type="Pfam" id="PF01738">
    <property type="entry name" value="DLH"/>
    <property type="match status" value="1"/>
</dbReference>
<dbReference type="InterPro" id="IPR051049">
    <property type="entry name" value="Dienelactone_hydrolase-like"/>
</dbReference>
<evidence type="ECO:0000313" key="3">
    <source>
        <dbReference type="Proteomes" id="UP000254808"/>
    </source>
</evidence>
<dbReference type="GO" id="GO:0016787">
    <property type="term" value="F:hydrolase activity"/>
    <property type="evidence" value="ECO:0007669"/>
    <property type="project" value="InterPro"/>
</dbReference>
<evidence type="ECO:0000259" key="1">
    <source>
        <dbReference type="Pfam" id="PF01738"/>
    </source>
</evidence>
<dbReference type="Gene3D" id="3.40.50.1820">
    <property type="entry name" value="alpha/beta hydrolase"/>
    <property type="match status" value="1"/>
</dbReference>
<dbReference type="EMBL" id="CP027806">
    <property type="protein sequence ID" value="AXJ02459.1"/>
    <property type="molecule type" value="Genomic_DNA"/>
</dbReference>
<dbReference type="OrthoDB" id="9787933at2"/>
<reference evidence="2 3" key="1">
    <citation type="submission" date="2018-03" db="EMBL/GenBank/DDBJ databases">
        <title>Phenotypic and genomic properties of Cyclonatronum proteinivorum gen. nov., sp. nov., a haloalkaliphilic bacteroidete from soda lakes possessing Na+-translocating rhodopsin.</title>
        <authorList>
            <person name="Toshchakov S.V."/>
            <person name="Korzhenkov A."/>
            <person name="Samarov N.I."/>
            <person name="Kublanov I.V."/>
            <person name="Muntyan M.S."/>
            <person name="Sorokin D.Y."/>
        </authorList>
    </citation>
    <scope>NUCLEOTIDE SEQUENCE [LARGE SCALE GENOMIC DNA]</scope>
    <source>
        <strain evidence="2 3">Omega</strain>
    </source>
</reference>
<sequence>MNHSGTIVFLLGFLLLVGCSRSAEHGHQTDDYTRDMAHQHHDDIPVPAVAEAYQPNQSVRSAMVTYGEEGTLQLRGFLAEPEDAEARAAIPSVVMIHEWWGLNDNIRMMAERLAGEGYRVLAVDFYSGEVAENSQEAQGLMRSAMANVDAGISNLSQAASFLAEAGSSSVGIMGWCFGGAWTLNAAIAISDQLDAGVIYYGRVNTNTEDLAQIEIPLLGIFGEADGGIPVEGVREFDALLQELGKQAEIHIFADADHAFANPSGTRYLPEAAAQAWEKTLAFFARTLD</sequence>
<dbReference type="Proteomes" id="UP000254808">
    <property type="component" value="Chromosome"/>
</dbReference>
<dbReference type="InterPro" id="IPR029058">
    <property type="entry name" value="AB_hydrolase_fold"/>
</dbReference>
<feature type="domain" description="Dienelactone hydrolase" evidence="1">
    <location>
        <begin position="75"/>
        <end position="286"/>
    </location>
</feature>